<keyword evidence="1" id="KW-0732">Signal</keyword>
<protein>
    <recommendedName>
        <fullName evidence="4">GLPGLI family protein</fullName>
    </recommendedName>
</protein>
<dbReference type="Proteomes" id="UP000286246">
    <property type="component" value="Unassembled WGS sequence"/>
</dbReference>
<gene>
    <name evidence="2" type="ORF">DFQ12_1836</name>
</gene>
<dbReference type="AlphaFoldDB" id="A0A420BJR9"/>
<evidence type="ECO:0008006" key="4">
    <source>
        <dbReference type="Google" id="ProtNLM"/>
    </source>
</evidence>
<proteinExistence type="predicted"/>
<comment type="caution">
    <text evidence="2">The sequence shown here is derived from an EMBL/GenBank/DDBJ whole genome shotgun (WGS) entry which is preliminary data.</text>
</comment>
<name>A0A420BJR9_SPHD1</name>
<feature type="chain" id="PRO_5019398065" description="GLPGLI family protein" evidence="1">
    <location>
        <begin position="22"/>
        <end position="348"/>
    </location>
</feature>
<feature type="signal peptide" evidence="1">
    <location>
        <begin position="1"/>
        <end position="21"/>
    </location>
</feature>
<reference evidence="2 3" key="1">
    <citation type="submission" date="2018-09" db="EMBL/GenBank/DDBJ databases">
        <title>Genomic Encyclopedia of Type Strains, Phase III (KMG-III): the genomes of soil and plant-associated and newly described type strains.</title>
        <authorList>
            <person name="Whitman W."/>
        </authorList>
    </citation>
    <scope>NUCLEOTIDE SEQUENCE [LARGE SCALE GENOMIC DNA]</scope>
    <source>
        <strain evidence="2 3">CECT 7938</strain>
    </source>
</reference>
<evidence type="ECO:0000256" key="1">
    <source>
        <dbReference type="SAM" id="SignalP"/>
    </source>
</evidence>
<dbReference type="OrthoDB" id="750023at2"/>
<keyword evidence="3" id="KW-1185">Reference proteome</keyword>
<organism evidence="2 3">
    <name type="scientific">Sphingobacterium detergens</name>
    <dbReference type="NCBI Taxonomy" id="1145106"/>
    <lineage>
        <taxon>Bacteria</taxon>
        <taxon>Pseudomonadati</taxon>
        <taxon>Bacteroidota</taxon>
        <taxon>Sphingobacteriia</taxon>
        <taxon>Sphingobacteriales</taxon>
        <taxon>Sphingobacteriaceae</taxon>
        <taxon>Sphingobacterium</taxon>
    </lineage>
</organism>
<dbReference type="RefSeq" id="WP_120258569.1">
    <property type="nucleotide sequence ID" value="NZ_RAPY01000001.1"/>
</dbReference>
<dbReference type="EMBL" id="RAPY01000001">
    <property type="protein sequence ID" value="RKE56962.1"/>
    <property type="molecule type" value="Genomic_DNA"/>
</dbReference>
<accession>A0A420BJR9</accession>
<evidence type="ECO:0000313" key="3">
    <source>
        <dbReference type="Proteomes" id="UP000286246"/>
    </source>
</evidence>
<sequence>MKSFKHQYPLLLLMLSFGMTAFSQTKEELKKKYENSSIDQELKKKMATEFVFPDSLILPPLHYTNSYYVLDSAINDFQSISIDIIVQDDIPDHYSFYISPFNIALNDIPLYCGIQSAGGGISVKTGKEQEIKFNGIFSRWFERTKKALKTTGYYASSDAEGDFISVRNTVGWHKGAYRITLKKDGYIPGKAVPDSINHKETYFSWGDYEHSWITMYVEDLSSKKITNVGSLAFPGKKIKMEKQIISFLEQYKYFIDFAQRPRNLEGMTVIHYDKLPKVTIIQKNLQINGKTVHLEKVPTSHNRTHNPEQSKVAGEMPILSKDNYNPSTGELTLETGVFVGWPEKRETE</sequence>
<evidence type="ECO:0000313" key="2">
    <source>
        <dbReference type="EMBL" id="RKE56962.1"/>
    </source>
</evidence>